<evidence type="ECO:0000313" key="12">
    <source>
        <dbReference type="Proteomes" id="UP000006431"/>
    </source>
</evidence>
<keyword evidence="8" id="KW-0902">Two-component regulatory system</keyword>
<dbReference type="InterPro" id="IPR011622">
    <property type="entry name" value="7TMR_DISM_rcpt_extracell_dom2"/>
</dbReference>
<dbReference type="Pfam" id="PF07695">
    <property type="entry name" value="7TMR-DISM_7TM"/>
    <property type="match status" value="1"/>
</dbReference>
<feature type="transmembrane region" description="Helical" evidence="9">
    <location>
        <begin position="117"/>
        <end position="138"/>
    </location>
</feature>
<dbReference type="GO" id="GO:0000155">
    <property type="term" value="F:phosphorelay sensor kinase activity"/>
    <property type="evidence" value="ECO:0007669"/>
    <property type="project" value="InterPro"/>
</dbReference>
<dbReference type="GO" id="GO:0005524">
    <property type="term" value="F:ATP binding"/>
    <property type="evidence" value="ECO:0007669"/>
    <property type="project" value="UniProtKB-KW"/>
</dbReference>
<evidence type="ECO:0000256" key="9">
    <source>
        <dbReference type="SAM" id="Phobius"/>
    </source>
</evidence>
<dbReference type="SUPFAM" id="SSF55874">
    <property type="entry name" value="ATPase domain of HSP90 chaperone/DNA topoisomerase II/histidine kinase"/>
    <property type="match status" value="1"/>
</dbReference>
<keyword evidence="7" id="KW-0067">ATP-binding</keyword>
<keyword evidence="5" id="KW-0547">Nucleotide-binding</keyword>
<dbReference type="PANTHER" id="PTHR43065:SF10">
    <property type="entry name" value="PEROXIDE STRESS-ACTIVATED HISTIDINE KINASE MAK3"/>
    <property type="match status" value="1"/>
</dbReference>
<proteinExistence type="predicted"/>
<keyword evidence="12" id="KW-1185">Reference proteome</keyword>
<comment type="catalytic activity">
    <reaction evidence="1">
        <text>ATP + protein L-histidine = ADP + protein N-phospho-L-histidine.</text>
        <dbReference type="EC" id="2.7.13.3"/>
    </reaction>
</comment>
<dbReference type="PRINTS" id="PR00344">
    <property type="entry name" value="BCTRLSENSOR"/>
</dbReference>
<evidence type="ECO:0000256" key="1">
    <source>
        <dbReference type="ARBA" id="ARBA00000085"/>
    </source>
</evidence>
<feature type="transmembrane region" description="Helical" evidence="9">
    <location>
        <begin position="235"/>
        <end position="257"/>
    </location>
</feature>
<keyword evidence="9" id="KW-0472">Membrane</keyword>
<dbReference type="InterPro" id="IPR036890">
    <property type="entry name" value="HATPase_C_sf"/>
</dbReference>
<dbReference type="PANTHER" id="PTHR43065">
    <property type="entry name" value="SENSOR HISTIDINE KINASE"/>
    <property type="match status" value="1"/>
</dbReference>
<dbReference type="EC" id="2.7.13.3" evidence="2"/>
<dbReference type="Gene3D" id="2.60.40.2380">
    <property type="match status" value="1"/>
</dbReference>
<dbReference type="Proteomes" id="UP000006431">
    <property type="component" value="Unassembled WGS sequence"/>
</dbReference>
<dbReference type="PATRIC" id="fig|929558.5.peg.343"/>
<keyword evidence="9" id="KW-1133">Transmembrane helix</keyword>
<feature type="transmembrane region" description="Helical" evidence="9">
    <location>
        <begin position="264"/>
        <end position="288"/>
    </location>
</feature>
<sequence>MHSFGNTPDTVWLKLDIKNVTDIQKEIFVHNDFAYFSKEITIYEYKDKKLIDQNVYKIFDDKQDNKLTGSVLVYKLKLEEQASKTLYMKIVPNVTHIYNLNIYDDKTHLEALINKGLISNSIIIILLSLAFYNIFLYFFVRKKELIFYSLYLINASIGLSYMYGSIFHNLGVYGEEVYWINITAILVSAFLALFVKSIFNFKKENKLLHNLLNSIIYIAIIDVLIAIFIDLQLSIHLVAIVFFYSFVVIYFVGYTLYKQEHPLVNIFLTAYTIYIVGFAITILSFNGVTPISTYTFHASGISLVLEALLFSYLIYYHIKLLENRFLEQQNILILKNQKAQMGDMIEVITHQWKQPLSTIGSIIMVLQYKINDKIEISSEYLNEKLTQANENVYFLSETIDDFKNFFNSTKVKTECDLNKLIEKAISLSRDTILANEITIKYDLKFTKEVSLFENELLHILLNIIQNSKEAFRDNKINSNSIKMIKIIGRTQDDMTYIDIIDNAGGISEENLPYIFHENYTTKEKEKGTGLGLYLSKVIIEDHMNGSIEVTNIGEGTMFRIIL</sequence>
<evidence type="ECO:0000256" key="2">
    <source>
        <dbReference type="ARBA" id="ARBA00012438"/>
    </source>
</evidence>
<dbReference type="InterPro" id="IPR011623">
    <property type="entry name" value="7TMR_DISM_rcpt_extracell_dom1"/>
</dbReference>
<feature type="transmembrane region" description="Helical" evidence="9">
    <location>
        <begin position="211"/>
        <end position="229"/>
    </location>
</feature>
<dbReference type="STRING" id="929558.SMGD1_0345"/>
<evidence type="ECO:0000259" key="10">
    <source>
        <dbReference type="PROSITE" id="PS50109"/>
    </source>
</evidence>
<name>H1FUA6_SULGG</name>
<dbReference type="eggNOG" id="COG4191">
    <property type="taxonomic scope" value="Bacteria"/>
</dbReference>
<dbReference type="InterPro" id="IPR036097">
    <property type="entry name" value="HisK_dim/P_sf"/>
</dbReference>
<gene>
    <name evidence="11" type="ORF">SMGD1_0345</name>
</gene>
<dbReference type="AlphaFoldDB" id="H1FUA6"/>
<keyword evidence="4" id="KW-0808">Transferase</keyword>
<evidence type="ECO:0000256" key="8">
    <source>
        <dbReference type="ARBA" id="ARBA00023012"/>
    </source>
</evidence>
<keyword evidence="3" id="KW-0597">Phosphoprotein</keyword>
<dbReference type="Pfam" id="PF02518">
    <property type="entry name" value="HATPase_c"/>
    <property type="match status" value="1"/>
</dbReference>
<dbReference type="InterPro" id="IPR005467">
    <property type="entry name" value="His_kinase_dom"/>
</dbReference>
<dbReference type="Pfam" id="PF07696">
    <property type="entry name" value="7TMR-DISMED2"/>
    <property type="match status" value="1"/>
</dbReference>
<evidence type="ECO:0000256" key="5">
    <source>
        <dbReference type="ARBA" id="ARBA00022741"/>
    </source>
</evidence>
<dbReference type="EMBL" id="AFRZ01000001">
    <property type="protein sequence ID" value="EHP28872.1"/>
    <property type="molecule type" value="Genomic_DNA"/>
</dbReference>
<dbReference type="InterPro" id="IPR004358">
    <property type="entry name" value="Sig_transdc_His_kin-like_C"/>
</dbReference>
<feature type="domain" description="Histidine kinase" evidence="10">
    <location>
        <begin position="347"/>
        <end position="562"/>
    </location>
</feature>
<dbReference type="HOGENOM" id="CLU_027703_0_0_7"/>
<feature type="transmembrane region" description="Helical" evidence="9">
    <location>
        <begin position="145"/>
        <end position="166"/>
    </location>
</feature>
<keyword evidence="6 11" id="KW-0418">Kinase</keyword>
<dbReference type="InterPro" id="IPR003594">
    <property type="entry name" value="HATPase_dom"/>
</dbReference>
<organism evidence="11 12">
    <name type="scientific">Sulfurimonas gotlandica (strain DSM 19862 / JCM 16533 / GD1)</name>
    <dbReference type="NCBI Taxonomy" id="929558"/>
    <lineage>
        <taxon>Bacteria</taxon>
        <taxon>Pseudomonadati</taxon>
        <taxon>Campylobacterota</taxon>
        <taxon>Epsilonproteobacteria</taxon>
        <taxon>Campylobacterales</taxon>
        <taxon>Sulfurimonadaceae</taxon>
        <taxon>Sulfurimonas</taxon>
    </lineage>
</organism>
<dbReference type="Gene3D" id="3.30.565.10">
    <property type="entry name" value="Histidine kinase-like ATPase, C-terminal domain"/>
    <property type="match status" value="1"/>
</dbReference>
<evidence type="ECO:0000313" key="11">
    <source>
        <dbReference type="EMBL" id="EHP28872.1"/>
    </source>
</evidence>
<accession>H1FUA6</accession>
<evidence type="ECO:0000256" key="3">
    <source>
        <dbReference type="ARBA" id="ARBA00022553"/>
    </source>
</evidence>
<dbReference type="SMART" id="SM00387">
    <property type="entry name" value="HATPase_c"/>
    <property type="match status" value="1"/>
</dbReference>
<comment type="caution">
    <text evidence="11">The sequence shown here is derived from an EMBL/GenBank/DDBJ whole genome shotgun (WGS) entry which is preliminary data.</text>
</comment>
<reference evidence="11 12" key="1">
    <citation type="journal article" date="2012" name="Proc. Natl. Acad. Sci. U.S.A.">
        <title>Genome and physiology of a model Epsilonproteobacterium responsible for sulfide detoxification in marine oxygen depletion zones.</title>
        <authorList>
            <person name="Grote J."/>
            <person name="Schott T."/>
            <person name="Bruckner C.G."/>
            <person name="Glockner F.O."/>
            <person name="Jost G."/>
            <person name="Teeling H."/>
            <person name="Labrenz M."/>
            <person name="Jurgens K."/>
        </authorList>
    </citation>
    <scope>NUCLEOTIDE SEQUENCE [LARGE SCALE GENOMIC DNA]</scope>
    <source>
        <strain evidence="11 12">GD1</strain>
    </source>
</reference>
<evidence type="ECO:0000256" key="6">
    <source>
        <dbReference type="ARBA" id="ARBA00022777"/>
    </source>
</evidence>
<feature type="transmembrane region" description="Helical" evidence="9">
    <location>
        <begin position="294"/>
        <end position="315"/>
    </location>
</feature>
<evidence type="ECO:0000256" key="4">
    <source>
        <dbReference type="ARBA" id="ARBA00022679"/>
    </source>
</evidence>
<dbReference type="SUPFAM" id="SSF47384">
    <property type="entry name" value="Homodimeric domain of signal transducing histidine kinase"/>
    <property type="match status" value="1"/>
</dbReference>
<keyword evidence="9" id="KW-0812">Transmembrane</keyword>
<feature type="transmembrane region" description="Helical" evidence="9">
    <location>
        <begin position="178"/>
        <end position="199"/>
    </location>
</feature>
<dbReference type="Gene3D" id="1.10.287.130">
    <property type="match status" value="1"/>
</dbReference>
<evidence type="ECO:0000256" key="7">
    <source>
        <dbReference type="ARBA" id="ARBA00022840"/>
    </source>
</evidence>
<dbReference type="PROSITE" id="PS50109">
    <property type="entry name" value="HIS_KIN"/>
    <property type="match status" value="1"/>
</dbReference>
<protein>
    <recommendedName>
        <fullName evidence="2">histidine kinase</fullName>
        <ecNumber evidence="2">2.7.13.3</ecNumber>
    </recommendedName>
</protein>